<name>A0A3Q8SCH2_9BACL</name>
<proteinExistence type="predicted"/>
<dbReference type="Proteomes" id="UP000273145">
    <property type="component" value="Chromosome"/>
</dbReference>
<dbReference type="Gene3D" id="3.30.460.10">
    <property type="entry name" value="Beta Polymerase, domain 2"/>
    <property type="match status" value="1"/>
</dbReference>
<dbReference type="OrthoDB" id="43980at2"/>
<sequence length="135" mass="15900">MLIGILVCGSYITGSPSKRSDIDVHIILSDNCDWRERGNLYVNGYLIEYFINPPKQIRSYFKEDFKDRSTMSMVQFLSGIIFLDKEGIVHELVEEARSWKDKEYDKLILPIIYSSILSVEEVPYYQLFRYNLEIL</sequence>
<dbReference type="EMBL" id="CP034248">
    <property type="protein sequence ID" value="AZK47513.1"/>
    <property type="molecule type" value="Genomic_DNA"/>
</dbReference>
<dbReference type="KEGG" id="plen:EIM92_16265"/>
<evidence type="ECO:0000313" key="1">
    <source>
        <dbReference type="EMBL" id="AZK47513.1"/>
    </source>
</evidence>
<gene>
    <name evidence="1" type="ORF">EIM92_16265</name>
</gene>
<organism evidence="1 2">
    <name type="scientific">Paenibacillus lentus</name>
    <dbReference type="NCBI Taxonomy" id="1338368"/>
    <lineage>
        <taxon>Bacteria</taxon>
        <taxon>Bacillati</taxon>
        <taxon>Bacillota</taxon>
        <taxon>Bacilli</taxon>
        <taxon>Bacillales</taxon>
        <taxon>Paenibacillaceae</taxon>
        <taxon>Paenibacillus</taxon>
    </lineage>
</organism>
<protein>
    <recommendedName>
        <fullName evidence="3">Polymerase nucleotidyl transferase domain-containing protein</fullName>
    </recommendedName>
</protein>
<reference evidence="1 2" key="1">
    <citation type="submission" date="2018-11" db="EMBL/GenBank/DDBJ databases">
        <title>Genome sequencing of Paenibacillus lentus DSM25539(T).</title>
        <authorList>
            <person name="Kook J.-K."/>
            <person name="Park S.-N."/>
            <person name="Lim Y.K."/>
        </authorList>
    </citation>
    <scope>NUCLEOTIDE SEQUENCE [LARGE SCALE GENOMIC DNA]</scope>
    <source>
        <strain evidence="1 2">DSM 25539</strain>
    </source>
</reference>
<dbReference type="SUPFAM" id="SSF81301">
    <property type="entry name" value="Nucleotidyltransferase"/>
    <property type="match status" value="1"/>
</dbReference>
<evidence type="ECO:0008006" key="3">
    <source>
        <dbReference type="Google" id="ProtNLM"/>
    </source>
</evidence>
<evidence type="ECO:0000313" key="2">
    <source>
        <dbReference type="Proteomes" id="UP000273145"/>
    </source>
</evidence>
<dbReference type="InterPro" id="IPR043519">
    <property type="entry name" value="NT_sf"/>
</dbReference>
<keyword evidence="2" id="KW-1185">Reference proteome</keyword>
<accession>A0A3Q8SCH2</accession>
<dbReference type="AlphaFoldDB" id="A0A3Q8SCH2"/>
<dbReference type="RefSeq" id="WP_125083539.1">
    <property type="nucleotide sequence ID" value="NZ_CP034248.1"/>
</dbReference>